<reference evidence="1 2" key="1">
    <citation type="submission" date="2023-05" db="EMBL/GenBank/DDBJ databases">
        <title>Novel species of genus Flectobacillus isolated from stream in China.</title>
        <authorList>
            <person name="Lu H."/>
        </authorList>
    </citation>
    <scope>NUCLEOTIDE SEQUENCE [LARGE SCALE GENOMIC DNA]</scope>
    <source>
        <strain evidence="1 2">KCTC 42575</strain>
    </source>
</reference>
<evidence type="ECO:0000313" key="1">
    <source>
        <dbReference type="EMBL" id="MDI9857873.1"/>
    </source>
</evidence>
<protein>
    <submittedName>
        <fullName evidence="1">Uncharacterized protein</fullName>
    </submittedName>
</protein>
<name>A0ABT6Y2S3_9BACT</name>
<dbReference type="RefSeq" id="WP_283343160.1">
    <property type="nucleotide sequence ID" value="NZ_JASHIF010000002.1"/>
</dbReference>
<dbReference type="Proteomes" id="UP001236507">
    <property type="component" value="Unassembled WGS sequence"/>
</dbReference>
<gene>
    <name evidence="1" type="ORF">QM524_01505</name>
</gene>
<accession>A0ABT6Y2S3</accession>
<organism evidence="1 2">
    <name type="scientific">Flectobacillus roseus</name>
    <dbReference type="NCBI Taxonomy" id="502259"/>
    <lineage>
        <taxon>Bacteria</taxon>
        <taxon>Pseudomonadati</taxon>
        <taxon>Bacteroidota</taxon>
        <taxon>Cytophagia</taxon>
        <taxon>Cytophagales</taxon>
        <taxon>Flectobacillaceae</taxon>
        <taxon>Flectobacillus</taxon>
    </lineage>
</organism>
<keyword evidence="2" id="KW-1185">Reference proteome</keyword>
<comment type="caution">
    <text evidence="1">The sequence shown here is derived from an EMBL/GenBank/DDBJ whole genome shotgun (WGS) entry which is preliminary data.</text>
</comment>
<dbReference type="EMBL" id="JASHIF010000002">
    <property type="protein sequence ID" value="MDI9857873.1"/>
    <property type="molecule type" value="Genomic_DNA"/>
</dbReference>
<sequence>MTTQQKFNIWLDDILTNEKPENDIIGYYFGLLTTDEGYQAYLIGSKTFDAATDDWACNIDFSPVNKYLFLGQKDLVWYQILDNFKTYLIDYSKTSVFKNSFLENSIAIAYGFDEGDLFRLK</sequence>
<proteinExistence type="predicted"/>
<evidence type="ECO:0000313" key="2">
    <source>
        <dbReference type="Proteomes" id="UP001236507"/>
    </source>
</evidence>